<feature type="binding site" evidence="7">
    <location>
        <position position="1176"/>
    </location>
    <ligand>
        <name>Zn(2+)</name>
        <dbReference type="ChEBI" id="CHEBI:29105"/>
        <note>catalytic</note>
    </ligand>
</feature>
<dbReference type="PANTHER" id="PTHR21538">
    <property type="entry name" value="ANILLIN/RHOTEKIN RTKN"/>
    <property type="match status" value="1"/>
</dbReference>
<feature type="domain" description="PH" evidence="11">
    <location>
        <begin position="962"/>
        <end position="1073"/>
    </location>
</feature>
<dbReference type="InterPro" id="IPR034035">
    <property type="entry name" value="Astacin-like_dom"/>
</dbReference>
<dbReference type="PROSITE" id="PS51670">
    <property type="entry name" value="SHKT"/>
    <property type="match status" value="1"/>
</dbReference>
<dbReference type="InterPro" id="IPR011993">
    <property type="entry name" value="PH-like_dom_sf"/>
</dbReference>
<dbReference type="Proteomes" id="UP000035681">
    <property type="component" value="Unplaced"/>
</dbReference>
<evidence type="ECO:0000259" key="11">
    <source>
        <dbReference type="PROSITE" id="PS50003"/>
    </source>
</evidence>
<dbReference type="GO" id="GO:0031106">
    <property type="term" value="P:septin ring organization"/>
    <property type="evidence" value="ECO:0007669"/>
    <property type="project" value="TreeGrafter"/>
</dbReference>
<dbReference type="GO" id="GO:0000915">
    <property type="term" value="P:actomyosin contractile ring assembly"/>
    <property type="evidence" value="ECO:0007669"/>
    <property type="project" value="TreeGrafter"/>
</dbReference>
<dbReference type="PROSITE" id="PS50003">
    <property type="entry name" value="PH_DOMAIN"/>
    <property type="match status" value="1"/>
</dbReference>
<dbReference type="InterPro" id="IPR003582">
    <property type="entry name" value="ShKT_dom"/>
</dbReference>
<dbReference type="GO" id="GO:0000281">
    <property type="term" value="P:mitotic cytokinesis"/>
    <property type="evidence" value="ECO:0007669"/>
    <property type="project" value="TreeGrafter"/>
</dbReference>
<comment type="cofactor">
    <cofactor evidence="7 8">
        <name>Zn(2+)</name>
        <dbReference type="ChEBI" id="CHEBI:29105"/>
    </cofactor>
    <text evidence="7 8">Binds 1 zinc ion per subunit.</text>
</comment>
<dbReference type="WBParaSite" id="TCONS_00006643.p1">
    <property type="protein sequence ID" value="TCONS_00006643.p1"/>
    <property type="gene ID" value="XLOC_004771"/>
</dbReference>
<keyword evidence="2 7" id="KW-0479">Metal-binding</keyword>
<organism evidence="14 15">
    <name type="scientific">Strongyloides stercoralis</name>
    <name type="common">Threadworm</name>
    <dbReference type="NCBI Taxonomy" id="6248"/>
    <lineage>
        <taxon>Eukaryota</taxon>
        <taxon>Metazoa</taxon>
        <taxon>Ecdysozoa</taxon>
        <taxon>Nematoda</taxon>
        <taxon>Chromadorea</taxon>
        <taxon>Rhabditida</taxon>
        <taxon>Tylenchina</taxon>
        <taxon>Panagrolaimomorpha</taxon>
        <taxon>Strongyloidoidea</taxon>
        <taxon>Strongyloididae</taxon>
        <taxon>Strongyloides</taxon>
    </lineage>
</organism>
<dbReference type="InterPro" id="IPR012966">
    <property type="entry name" value="AHD"/>
</dbReference>
<evidence type="ECO:0000256" key="5">
    <source>
        <dbReference type="ARBA" id="ARBA00023157"/>
    </source>
</evidence>
<dbReference type="Pfam" id="PF01400">
    <property type="entry name" value="Astacin"/>
    <property type="match status" value="1"/>
</dbReference>
<dbReference type="CDD" id="cd04280">
    <property type="entry name" value="ZnMc_astacin_like"/>
    <property type="match status" value="1"/>
</dbReference>
<feature type="disulfide bond" evidence="6">
    <location>
        <begin position="1312"/>
        <end position="1346"/>
    </location>
</feature>
<dbReference type="PRINTS" id="PR00480">
    <property type="entry name" value="ASTACIN"/>
</dbReference>
<feature type="compositionally biased region" description="Polar residues" evidence="10">
    <location>
        <begin position="902"/>
        <end position="912"/>
    </location>
</feature>
<dbReference type="SMART" id="SM00235">
    <property type="entry name" value="ZnMc"/>
    <property type="match status" value="1"/>
</dbReference>
<evidence type="ECO:0000256" key="6">
    <source>
        <dbReference type="PROSITE-ProRule" id="PRU01005"/>
    </source>
</evidence>
<keyword evidence="3 7" id="KW-0862">Zinc</keyword>
<feature type="domain" description="Peptidase M12A" evidence="13">
    <location>
        <begin position="1070"/>
        <end position="1272"/>
    </location>
</feature>
<dbReference type="AlphaFoldDB" id="A0AAF5D4N4"/>
<evidence type="ECO:0000256" key="1">
    <source>
        <dbReference type="ARBA" id="ARBA00002657"/>
    </source>
</evidence>
<evidence type="ECO:0000313" key="14">
    <source>
        <dbReference type="Proteomes" id="UP000035681"/>
    </source>
</evidence>
<dbReference type="GO" id="GO:0004222">
    <property type="term" value="F:metalloendopeptidase activity"/>
    <property type="evidence" value="ECO:0007669"/>
    <property type="project" value="UniProtKB-UniRule"/>
</dbReference>
<reference evidence="15" key="1">
    <citation type="submission" date="2024-02" db="UniProtKB">
        <authorList>
            <consortium name="WormBaseParasite"/>
        </authorList>
    </citation>
    <scope>IDENTIFICATION</scope>
</reference>
<dbReference type="Pfam" id="PF01549">
    <property type="entry name" value="ShK"/>
    <property type="match status" value="2"/>
</dbReference>
<accession>A0AAF5D4N4</accession>
<feature type="region of interest" description="Disordered" evidence="10">
    <location>
        <begin position="893"/>
        <end position="912"/>
    </location>
</feature>
<dbReference type="InterPro" id="IPR051364">
    <property type="entry name" value="Cytokinesis/Rho-signaling"/>
</dbReference>
<keyword evidence="8" id="KW-0645">Protease</keyword>
<dbReference type="InterPro" id="IPR001506">
    <property type="entry name" value="Peptidase_M12A"/>
</dbReference>
<dbReference type="SUPFAM" id="SSF50729">
    <property type="entry name" value="PH domain-like"/>
    <property type="match status" value="1"/>
</dbReference>
<evidence type="ECO:0000256" key="3">
    <source>
        <dbReference type="ARBA" id="ARBA00022833"/>
    </source>
</evidence>
<dbReference type="GO" id="GO:0006508">
    <property type="term" value="P:proteolysis"/>
    <property type="evidence" value="ECO:0007669"/>
    <property type="project" value="UniProtKB-KW"/>
</dbReference>
<evidence type="ECO:0000256" key="2">
    <source>
        <dbReference type="ARBA" id="ARBA00022723"/>
    </source>
</evidence>
<dbReference type="Pfam" id="PF08174">
    <property type="entry name" value="Anillin"/>
    <property type="match status" value="1"/>
</dbReference>
<dbReference type="InterPro" id="IPR006026">
    <property type="entry name" value="Peptidase_Metallo"/>
</dbReference>
<comment type="function">
    <text evidence="1">Metalloprotease.</text>
</comment>
<keyword evidence="8" id="KW-0378">Hydrolase</keyword>
<evidence type="ECO:0000256" key="7">
    <source>
        <dbReference type="PROSITE-ProRule" id="PRU01211"/>
    </source>
</evidence>
<feature type="coiled-coil region" evidence="9">
    <location>
        <begin position="51"/>
        <end position="80"/>
    </location>
</feature>
<evidence type="ECO:0000256" key="9">
    <source>
        <dbReference type="SAM" id="Coils"/>
    </source>
</evidence>
<sequence length="1401" mass="161445">MDCSSGENKGKRITKIERSLFVYKDDDQATSTGVGIRARKLFKPLPPAKQIEEEALAKKLAQEQKEIEERKNEENAIKEHQHHCKEIHRVAFEYDIKLVELFDDMINNGMGSEINEIFEAHFYPKLVQFMRKELTDLDKKFILSSLLDSNVMKITKNQLCGISAKSYFKNVGNLLWRGMENYEGDEKTFKKIEDLIKKKLELAERINELRNNKKMEDSSVPLAKKVLEKIRVRQEEIDNYASPIRCSANASRISALDKENRTPLNKESFVENALISNSPPKINHFAAIAEAYNNFEYEICHKSKSKEEHQLNTIKNSEDSFELLSLNDSDRGFFVVENEFYQLDNKVDSPKKLEENYEQDSSESSLPSKSKKLEILSKVSDDEVTSVGRIFNRISVNDTKNVIHHVERNDDIFPSKNITTDVSLSITNRKAMDIAKEFDSTSRNFRTSCKQAAVKYIDGKVAVKSLRPGALSPTLLYGNRRKVDMKNSEIVIPEITSVKNLKSKWEANIISEVKVENNEKVLQSHLSDERKFSNDNTNIDENCPPEISKFEECRDIKEYKLKEEDNSNSVIKTPEVDVKCEHKDKTTNDAFIFAHLEESPLPSPVFDCKASNNLMEDINSELNKFTTPRSHLREKRQLITDMAVDSPQRQLVHSISFYRKKAKEIEEVVKHNIDSVSSDVISSSGCSGYGISSGSHNNEDVCEEYANIEVMIRKLKESIRVQQDQIAQASRAILYCNENDNFKGSREEVDAQRALLIANEKKKVLLMEYEKIKMNVDTNSLSRHSRGTLFITNIVLKLSKEFIHVHINQKANSYIYYFIVLIKIAEKVLYTQLASSDTEIKNGYIEFKVQMNLKNIPANFKGLLEIFCLRTKKDLRHVKDAKNKSKTLTPFKRFSSSASSSNNRQPNISPTNTINSSFQKIGSLSFNISHVNMKNFILKDVKQPLEGTISLNMDCIPEKESCVEYKGFLNLYQFIGDLSSWNRYWCVLKGSNMIFWKYPEEEDKKQPAIIIDLESVKGEVEHINDESACFPNTMQLRVEVLDKKKLSTIRILFAADTLSQMELWLTYINEVINEERNIWPNGIIPYELSNDFDTNFVTNFLDAIAEIQEKSCLIFRPKTTEDEYFIRLKKGETCWSFVGLQKEMINKGQTLSLNNNCSSTKGTILHYLFHAIGFFHEHTRFDRDNFITVFEENIKKDKISFFKKRFQENVDSLGPYDFFSIMHYDVMAFSIEPGVKRSFKINVPGIDVNQIGQRKFLSPGDLHKLNILYKCNDKKQEINEKFVKPGIPMKKIGRKINFLKDNKCRTIEEGSCEDQLERCPTMAQEGNCEKKPGIMLKYCKKSCCNCDERKCFDTTDSQKFNTLCVSYNIINGTKRSLCNMNHTRQNAMDYCPLSCGTCIKR</sequence>
<evidence type="ECO:0000259" key="12">
    <source>
        <dbReference type="PROSITE" id="PS51670"/>
    </source>
</evidence>
<dbReference type="Gene3D" id="2.30.29.30">
    <property type="entry name" value="Pleckstrin-homology domain (PH domain)/Phosphotyrosine-binding domain (PTB)"/>
    <property type="match status" value="1"/>
</dbReference>
<dbReference type="Pfam" id="PF00169">
    <property type="entry name" value="PH"/>
    <property type="match status" value="1"/>
</dbReference>
<comment type="caution">
    <text evidence="6">Lacks conserved residue(s) required for the propagation of feature annotation.</text>
</comment>
<dbReference type="InterPro" id="IPR024079">
    <property type="entry name" value="MetalloPept_cat_dom_sf"/>
</dbReference>
<evidence type="ECO:0000313" key="15">
    <source>
        <dbReference type="WBParaSite" id="TCONS_00006643.p1"/>
    </source>
</evidence>
<dbReference type="SMART" id="SM00254">
    <property type="entry name" value="ShKT"/>
    <property type="match status" value="2"/>
</dbReference>
<evidence type="ECO:0000256" key="8">
    <source>
        <dbReference type="RuleBase" id="RU361183"/>
    </source>
</evidence>
<evidence type="ECO:0000259" key="13">
    <source>
        <dbReference type="PROSITE" id="PS51864"/>
    </source>
</evidence>
<feature type="binding site" evidence="7">
    <location>
        <position position="1170"/>
    </location>
    <ligand>
        <name>Zn(2+)</name>
        <dbReference type="ChEBI" id="CHEBI:29105"/>
        <note>catalytic</note>
    </ligand>
</feature>
<keyword evidence="14" id="KW-1185">Reference proteome</keyword>
<dbReference type="Gene3D" id="3.40.390.10">
    <property type="entry name" value="Collagenase (Catalytic Domain)"/>
    <property type="match status" value="1"/>
</dbReference>
<dbReference type="InterPro" id="IPR037840">
    <property type="entry name" value="PH_Anillin"/>
</dbReference>
<dbReference type="GO" id="GO:0008270">
    <property type="term" value="F:zinc ion binding"/>
    <property type="evidence" value="ECO:0007669"/>
    <property type="project" value="UniProtKB-UniRule"/>
</dbReference>
<dbReference type="PROSITE" id="PS51864">
    <property type="entry name" value="ASTACIN"/>
    <property type="match status" value="1"/>
</dbReference>
<evidence type="ECO:0000256" key="4">
    <source>
        <dbReference type="ARBA" id="ARBA00023049"/>
    </source>
</evidence>
<dbReference type="SMART" id="SM00233">
    <property type="entry name" value="PH"/>
    <property type="match status" value="1"/>
</dbReference>
<dbReference type="SUPFAM" id="SSF55486">
    <property type="entry name" value="Metalloproteases ('zincins'), catalytic domain"/>
    <property type="match status" value="1"/>
</dbReference>
<dbReference type="InterPro" id="IPR001849">
    <property type="entry name" value="PH_domain"/>
</dbReference>
<feature type="binding site" evidence="7">
    <location>
        <position position="1166"/>
    </location>
    <ligand>
        <name>Zn(2+)</name>
        <dbReference type="ChEBI" id="CHEBI:29105"/>
        <note>catalytic</note>
    </ligand>
</feature>
<protein>
    <recommendedName>
        <fullName evidence="8">Metalloendopeptidase</fullName>
        <ecNumber evidence="8">3.4.24.-</ecNumber>
    </recommendedName>
</protein>
<name>A0AAF5D4N4_STRER</name>
<evidence type="ECO:0000256" key="10">
    <source>
        <dbReference type="SAM" id="MobiDB-lite"/>
    </source>
</evidence>
<dbReference type="CDD" id="cd01263">
    <property type="entry name" value="PH_anillin"/>
    <property type="match status" value="1"/>
</dbReference>
<dbReference type="EC" id="3.4.24.-" evidence="8"/>
<keyword evidence="9" id="KW-0175">Coiled coil</keyword>
<dbReference type="GO" id="GO:0005826">
    <property type="term" value="C:actomyosin contractile ring"/>
    <property type="evidence" value="ECO:0007669"/>
    <property type="project" value="TreeGrafter"/>
</dbReference>
<dbReference type="PANTHER" id="PTHR21538:SF23">
    <property type="entry name" value="ANILLIN"/>
    <property type="match status" value="1"/>
</dbReference>
<feature type="domain" description="ShKT" evidence="12">
    <location>
        <begin position="1312"/>
        <end position="1346"/>
    </location>
</feature>
<proteinExistence type="predicted"/>
<keyword evidence="4 8" id="KW-0482">Metalloprotease</keyword>
<keyword evidence="5 6" id="KW-1015">Disulfide bond</keyword>
<feature type="coiled-coil region" evidence="9">
    <location>
        <begin position="705"/>
        <end position="732"/>
    </location>
</feature>